<dbReference type="PRINTS" id="PR01217">
    <property type="entry name" value="PRICHEXTENSN"/>
</dbReference>
<proteinExistence type="predicted"/>
<evidence type="ECO:0000313" key="2">
    <source>
        <dbReference type="EMBL" id="KDQ14963.1"/>
    </source>
</evidence>
<dbReference type="Proteomes" id="UP000027195">
    <property type="component" value="Unassembled WGS sequence"/>
</dbReference>
<dbReference type="HOGENOM" id="CLU_1214566_0_0_1"/>
<dbReference type="InParanoid" id="A0A067MGN7"/>
<accession>A0A067MGN7</accession>
<protein>
    <submittedName>
        <fullName evidence="2">Uncharacterized protein</fullName>
    </submittedName>
</protein>
<feature type="region of interest" description="Disordered" evidence="1">
    <location>
        <begin position="111"/>
        <end position="160"/>
    </location>
</feature>
<dbReference type="EMBL" id="KL198035">
    <property type="protein sequence ID" value="KDQ14963.1"/>
    <property type="molecule type" value="Genomic_DNA"/>
</dbReference>
<reference evidence="3" key="1">
    <citation type="journal article" date="2014" name="Proc. Natl. Acad. Sci. U.S.A.">
        <title>Extensive sampling of basidiomycete genomes demonstrates inadequacy of the white-rot/brown-rot paradigm for wood decay fungi.</title>
        <authorList>
            <person name="Riley R."/>
            <person name="Salamov A.A."/>
            <person name="Brown D.W."/>
            <person name="Nagy L.G."/>
            <person name="Floudas D."/>
            <person name="Held B.W."/>
            <person name="Levasseur A."/>
            <person name="Lombard V."/>
            <person name="Morin E."/>
            <person name="Otillar R."/>
            <person name="Lindquist E.A."/>
            <person name="Sun H."/>
            <person name="LaButti K.M."/>
            <person name="Schmutz J."/>
            <person name="Jabbour D."/>
            <person name="Luo H."/>
            <person name="Baker S.E."/>
            <person name="Pisabarro A.G."/>
            <person name="Walton J.D."/>
            <person name="Blanchette R.A."/>
            <person name="Henrissat B."/>
            <person name="Martin F."/>
            <person name="Cullen D."/>
            <person name="Hibbett D.S."/>
            <person name="Grigoriev I.V."/>
        </authorList>
    </citation>
    <scope>NUCLEOTIDE SEQUENCE [LARGE SCALE GENOMIC DNA]</scope>
    <source>
        <strain evidence="3">FD-172 SS1</strain>
    </source>
</reference>
<evidence type="ECO:0000313" key="3">
    <source>
        <dbReference type="Proteomes" id="UP000027195"/>
    </source>
</evidence>
<feature type="compositionally biased region" description="Low complexity" evidence="1">
    <location>
        <begin position="236"/>
        <end position="245"/>
    </location>
</feature>
<keyword evidence="3" id="KW-1185">Reference proteome</keyword>
<feature type="region of interest" description="Disordered" evidence="1">
    <location>
        <begin position="236"/>
        <end position="255"/>
    </location>
</feature>
<evidence type="ECO:0000256" key="1">
    <source>
        <dbReference type="SAM" id="MobiDB-lite"/>
    </source>
</evidence>
<organism evidence="2 3">
    <name type="scientific">Botryobasidium botryosum (strain FD-172 SS1)</name>
    <dbReference type="NCBI Taxonomy" id="930990"/>
    <lineage>
        <taxon>Eukaryota</taxon>
        <taxon>Fungi</taxon>
        <taxon>Dikarya</taxon>
        <taxon>Basidiomycota</taxon>
        <taxon>Agaricomycotina</taxon>
        <taxon>Agaricomycetes</taxon>
        <taxon>Cantharellales</taxon>
        <taxon>Botryobasidiaceae</taxon>
        <taxon>Botryobasidium</taxon>
    </lineage>
</organism>
<sequence length="281" mass="30419">MFSATRPSVRTALSRTSSATQVPILPAARPGMPRRTSTRMQIALPLNGRRVDTPCPSAISTPMYEYLMTPGSALPSPRLTNIPTPTQAHPWSAFPFPNAPGASTITPTPTAAPVPTPTPAPAPTVKAKPAPAKPLKSCMKKGTGKPREKIPIPMPEDAWLPSERPGTPWPTVPAQMYNSRPRPTFDPNITYIPNGRVDAARNKLAHSMSAIDRIVAATRGMSLDVRAEPSSIDIPLTPAPFARTRPPTPYPSEGERMGYFEQTEEADEVAEAMEAQRRLYV</sequence>
<dbReference type="AlphaFoldDB" id="A0A067MGN7"/>
<feature type="compositionally biased region" description="Low complexity" evidence="1">
    <location>
        <begin position="123"/>
        <end position="134"/>
    </location>
</feature>
<name>A0A067MGN7_BOTB1</name>
<gene>
    <name evidence="2" type="ORF">BOTBODRAFT_334186</name>
</gene>
<feature type="compositionally biased region" description="Pro residues" evidence="1">
    <location>
        <begin position="111"/>
        <end position="122"/>
    </location>
</feature>